<evidence type="ECO:0000256" key="10">
    <source>
        <dbReference type="RuleBase" id="RU363063"/>
    </source>
</evidence>
<evidence type="ECO:0000256" key="12">
    <source>
        <dbReference type="SAM" id="SignalP"/>
    </source>
</evidence>
<evidence type="ECO:0000256" key="2">
    <source>
        <dbReference type="ARBA" id="ARBA00008661"/>
    </source>
</evidence>
<comment type="caution">
    <text evidence="13">The sequence shown here is derived from an EMBL/GenBank/DDBJ whole genome shotgun (WGS) entry which is preliminary data.</text>
</comment>
<evidence type="ECO:0000256" key="4">
    <source>
        <dbReference type="ARBA" id="ARBA00022679"/>
    </source>
</evidence>
<dbReference type="InterPro" id="IPR002659">
    <property type="entry name" value="Glyco_trans_31"/>
</dbReference>
<keyword evidence="3 10" id="KW-0328">Glycosyltransferase</keyword>
<protein>
    <recommendedName>
        <fullName evidence="10">Hexosyltransferase</fullName>
        <ecNumber evidence="10">2.4.1.-</ecNumber>
    </recommendedName>
</protein>
<dbReference type="PANTHER" id="PTHR11214">
    <property type="entry name" value="BETA-1,3-N-ACETYLGLUCOSAMINYLTRANSFERASE"/>
    <property type="match status" value="1"/>
</dbReference>
<evidence type="ECO:0000313" key="14">
    <source>
        <dbReference type="Proteomes" id="UP001189429"/>
    </source>
</evidence>
<keyword evidence="4" id="KW-0808">Transferase</keyword>
<reference evidence="13" key="1">
    <citation type="submission" date="2023-10" db="EMBL/GenBank/DDBJ databases">
        <authorList>
            <person name="Chen Y."/>
            <person name="Shah S."/>
            <person name="Dougan E. K."/>
            <person name="Thang M."/>
            <person name="Chan C."/>
        </authorList>
    </citation>
    <scope>NUCLEOTIDE SEQUENCE [LARGE SCALE GENOMIC DNA]</scope>
</reference>
<keyword evidence="7" id="KW-1133">Transmembrane helix</keyword>
<feature type="region of interest" description="Disordered" evidence="11">
    <location>
        <begin position="28"/>
        <end position="63"/>
    </location>
</feature>
<keyword evidence="5" id="KW-0812">Transmembrane</keyword>
<keyword evidence="8 10" id="KW-0333">Golgi apparatus</keyword>
<dbReference type="Pfam" id="PF01762">
    <property type="entry name" value="Galactosyl_T"/>
    <property type="match status" value="1"/>
</dbReference>
<evidence type="ECO:0000256" key="8">
    <source>
        <dbReference type="ARBA" id="ARBA00023034"/>
    </source>
</evidence>
<sequence>MWIFRAAAWAVWAAVLSVPGAAVSVRVEGQPSPSGLDRGAHPEQASGAVPMSALGGRKGSDRAAQQRAASAAATWHPDRYWPSIFVAIFSRRGADSRRQLLRDVWSRADYKQGKLQVRFALCEHEDHLDEPLRLENETYGDLMIMQCREGYGDGMLTKKTLSAMQEYQRNFRQQELFMKIDDDTFAAWSRLWPMIARGWQNYSYHMYMGTMKAPSTPSRDPFNAFYEPLSSYPREKYPQSADGGPGYLLGGQLISRMLEEEIPQKWPLFNEDKAVAVWVDALIERGHTVQYINVDGQTGYATTEQEWQGQLKWFHSGTWISYPLTLHHRLSGEAISCLSRVEAMKDPGAKIDHCFNQVDNTWIPMKFMKQAEGMGAELWLTKHRQGRPFV</sequence>
<evidence type="ECO:0000256" key="9">
    <source>
        <dbReference type="ARBA" id="ARBA00023136"/>
    </source>
</evidence>
<comment type="similarity">
    <text evidence="2 10">Belongs to the glycosyltransferase 31 family.</text>
</comment>
<proteinExistence type="inferred from homology"/>
<dbReference type="EC" id="2.4.1.-" evidence="10"/>
<dbReference type="PANTHER" id="PTHR11214:SF3">
    <property type="entry name" value="BETA-1,3-GALACTOSYLTRANSFERASE 6"/>
    <property type="match status" value="1"/>
</dbReference>
<accession>A0ABN9PG72</accession>
<evidence type="ECO:0000256" key="7">
    <source>
        <dbReference type="ARBA" id="ARBA00022989"/>
    </source>
</evidence>
<dbReference type="Gene3D" id="3.90.550.50">
    <property type="match status" value="1"/>
</dbReference>
<evidence type="ECO:0000256" key="6">
    <source>
        <dbReference type="ARBA" id="ARBA00022968"/>
    </source>
</evidence>
<keyword evidence="6" id="KW-0735">Signal-anchor</keyword>
<feature type="chain" id="PRO_5046612587" description="Hexosyltransferase" evidence="12">
    <location>
        <begin position="23"/>
        <end position="390"/>
    </location>
</feature>
<evidence type="ECO:0000313" key="13">
    <source>
        <dbReference type="EMBL" id="CAK0790502.1"/>
    </source>
</evidence>
<evidence type="ECO:0000256" key="5">
    <source>
        <dbReference type="ARBA" id="ARBA00022692"/>
    </source>
</evidence>
<dbReference type="Proteomes" id="UP001189429">
    <property type="component" value="Unassembled WGS sequence"/>
</dbReference>
<keyword evidence="14" id="KW-1185">Reference proteome</keyword>
<dbReference type="EMBL" id="CAUYUJ010000436">
    <property type="protein sequence ID" value="CAK0790502.1"/>
    <property type="molecule type" value="Genomic_DNA"/>
</dbReference>
<feature type="signal peptide" evidence="12">
    <location>
        <begin position="1"/>
        <end position="22"/>
    </location>
</feature>
<comment type="subcellular location">
    <subcellularLocation>
        <location evidence="1 10">Golgi apparatus membrane</location>
        <topology evidence="1 10">Single-pass type II membrane protein</topology>
    </subcellularLocation>
</comment>
<keyword evidence="9" id="KW-0472">Membrane</keyword>
<keyword evidence="12" id="KW-0732">Signal</keyword>
<evidence type="ECO:0000256" key="1">
    <source>
        <dbReference type="ARBA" id="ARBA00004323"/>
    </source>
</evidence>
<organism evidence="13 14">
    <name type="scientific">Prorocentrum cordatum</name>
    <dbReference type="NCBI Taxonomy" id="2364126"/>
    <lineage>
        <taxon>Eukaryota</taxon>
        <taxon>Sar</taxon>
        <taxon>Alveolata</taxon>
        <taxon>Dinophyceae</taxon>
        <taxon>Prorocentrales</taxon>
        <taxon>Prorocentraceae</taxon>
        <taxon>Prorocentrum</taxon>
    </lineage>
</organism>
<gene>
    <name evidence="13" type="ORF">PCOR1329_LOCUS1761</name>
</gene>
<evidence type="ECO:0000256" key="3">
    <source>
        <dbReference type="ARBA" id="ARBA00022676"/>
    </source>
</evidence>
<name>A0ABN9PG72_9DINO</name>
<evidence type="ECO:0000256" key="11">
    <source>
        <dbReference type="SAM" id="MobiDB-lite"/>
    </source>
</evidence>